<dbReference type="PANTHER" id="PTHR43150">
    <property type="entry name" value="HYPERKINETIC, ISOFORM M"/>
    <property type="match status" value="1"/>
</dbReference>
<dbReference type="BioCyc" id="MetaCyc:MONOMER-17388"/>
<feature type="binding site" evidence="7 8">
    <location>
        <position position="218"/>
    </location>
    <ligand>
        <name>NADP(+)</name>
        <dbReference type="ChEBI" id="CHEBI:58349"/>
    </ligand>
</feature>
<reference evidence="5" key="3">
    <citation type="journal article" date="1996" name="Mol. Gen. Genet.">
        <title>An ABC transporter is essential for resistance to the antitumor agent mithramycin in the producer Streptomyces argillaceus.</title>
        <authorList>
            <person name="Fernandez E."/>
            <person name="Lombo F."/>
            <person name="Mendez C."/>
            <person name="Salas J.A."/>
        </authorList>
    </citation>
    <scope>NUCLEOTIDE SEQUENCE</scope>
    <source>
        <strain evidence="5">ATCC 12956</strain>
    </source>
</reference>
<comment type="similarity">
    <text evidence="1">Belongs to the shaker potassium channel beta subunit family.</text>
</comment>
<reference evidence="5" key="9">
    <citation type="journal article" date="1999" name="Mol. Gen. Genet.">
        <title>Analysis of two chromosomal regions adjacent to genes for a type II polyketide synthase involved in the biosynthesis of the antitumor polyketide mithramycin in Streptomyces argillaceus.</title>
        <authorList>
            <person name="Prado L."/>
            <person name="Lombo F."/>
            <person name="Brana A.F."/>
            <person name="Mendez C."/>
            <person name="Rohr J."/>
            <person name="Salas J.A."/>
        </authorList>
    </citation>
    <scope>NUCLEOTIDE SEQUENCE</scope>
    <source>
        <strain evidence="5">ATCC 12956</strain>
    </source>
</reference>
<reference evidence="5" key="20">
    <citation type="journal article" date="2005" name="ChemBioChem">
        <title>Elucidation of the glycosylation sequence of mithramycin biosynthesis: isolation of 3A-deolivosylpremithramycin B and its conversion to premithramycin B by glycosyltransferase MtmGII.</title>
        <authorList>
            <person name="Nur-e-Alam M."/>
            <person name="Mendez C."/>
            <person name="Salas J.A."/>
            <person name="Rohr J."/>
        </authorList>
    </citation>
    <scope>NUCLEOTIDE SEQUENCE</scope>
    <source>
        <strain evidence="5">ATCC 12956</strain>
    </source>
</reference>
<feature type="binding site" evidence="7 8">
    <location>
        <position position="57"/>
    </location>
    <ligand>
        <name>NADP(+)</name>
        <dbReference type="ChEBI" id="CHEBI:58349"/>
    </ligand>
</feature>
<dbReference type="PDB" id="6OW0">
    <property type="method" value="X-ray"/>
    <property type="resolution" value="2.67 A"/>
    <property type="chains" value="A/B=4-326"/>
</dbReference>
<feature type="binding site" evidence="7">
    <location>
        <position position="293"/>
    </location>
    <ligand>
        <name>NADP(+)</name>
        <dbReference type="ChEBI" id="CHEBI:58349"/>
    </ligand>
</feature>
<dbReference type="InterPro" id="IPR023210">
    <property type="entry name" value="NADP_OxRdtase_dom"/>
</dbReference>
<reference evidence="5" key="17">
    <citation type="journal article" date="2003" name="J. Am. Chem. Soc.">
        <title>Mithramycin SK, a novel antitumor drug with improved therapeutic index, mithramycin SA, and demycarosyl-mithramycin SK: three new products generated in the mithramycin producer Streptomyces argillaceus through combinatorial biosynthesis.</title>
        <authorList>
            <person name="Remsing L.L."/>
            <person name="Gonzalez A.M."/>
            <person name="Nur-e-Alam M."/>
            <person name="Fernandez-Lozano M.J."/>
            <person name="Brana A.F."/>
            <person name="Rix U."/>
            <person name="Oliveira M.A."/>
            <person name="Mendez C."/>
            <person name="Salas J.A."/>
            <person name="Rohr J."/>
        </authorList>
    </citation>
    <scope>NUCLEOTIDE SEQUENCE</scope>
    <source>
        <strain evidence="5">ATCC 12956</strain>
    </source>
</reference>
<proteinExistence type="evidence at protein level"/>
<dbReference type="PANTHER" id="PTHR43150:SF2">
    <property type="entry name" value="HYPERKINETIC, ISOFORM M"/>
    <property type="match status" value="1"/>
</dbReference>
<reference evidence="5" key="11">
    <citation type="journal article" date="2000" name="FEMS Microbiol. Lett.">
        <title>Insertional inactivation of mtrX and mtrY genes from the mithramycin gene cluster affects production and growth of the producer organism Streptomyces argillaceus.</title>
        <authorList>
            <person name="Garcia-Bernardo J."/>
            <person name="Brana A.F."/>
            <person name="Mendez C."/>
            <person name="Salas J.A."/>
        </authorList>
    </citation>
    <scope>NUCLEOTIDE SEQUENCE</scope>
    <source>
        <strain evidence="5">ATCC 12956</strain>
    </source>
</reference>
<reference evidence="5" key="14">
    <citation type="journal article" date="2001" name="Mol. Gen. Genet.">
        <title>The mtmVUC genes of the mithramycin gene cluster in Streptomyces argillaceus are involved in the biosynthesis of the sugar moieties.</title>
        <authorList>
            <person name="Gonzalez A."/>
            <person name="Remsing L.L."/>
            <person name="Lombo F."/>
            <person name="Fernandez M.J."/>
            <person name="Prado L."/>
            <person name="Brana A.F."/>
            <person name="Kunzel E."/>
            <person name="Rohr J."/>
            <person name="Mendez C."/>
            <person name="Salas J.A."/>
        </authorList>
    </citation>
    <scope>NUCLEOTIDE SEQUENCE</scope>
    <source>
        <strain evidence="5">ATCC 12956</strain>
    </source>
</reference>
<dbReference type="Gene3D" id="3.20.20.100">
    <property type="entry name" value="NADP-dependent oxidoreductase domain"/>
    <property type="match status" value="1"/>
</dbReference>
<reference evidence="5" key="7">
    <citation type="journal article" date="1999" name="Chem. Biol.">
        <title>Oxidative cleavage of premithramycin B is one of the last steps in the biosynthesis of the antitumor drug mithramycin.</title>
        <authorList>
            <person name="Prado L."/>
            <person name="Fernandez E."/>
            <person name="Weissbach U."/>
            <person name="Blanco G."/>
            <person name="Quiros L.M."/>
            <person name="Brana A.F."/>
            <person name="Mendez C."/>
            <person name="Rohr J."/>
            <person name="Salas J.A."/>
        </authorList>
    </citation>
    <scope>NUCLEOTIDE SEQUENCE</scope>
    <source>
        <strain evidence="5">ATCC 12956</strain>
    </source>
</reference>
<dbReference type="PDBsum" id="6OVX"/>
<accession>Q194Q1</accession>
<reference evidence="5" key="21">
    <citation type="submission" date="2006-06" db="EMBL/GenBank/DDBJ databases">
        <authorList>
            <person name="Lombo F."/>
        </authorList>
    </citation>
    <scope>NUCLEOTIDE SEQUENCE</scope>
    <source>
        <strain evidence="5">ATCC 12956</strain>
    </source>
</reference>
<name>Q194Q1_STRAA</name>
<gene>
    <name evidence="5" type="primary">mtmW</name>
</gene>
<evidence type="ECO:0007829" key="6">
    <source>
        <dbReference type="PDB" id="6OVQ"/>
    </source>
</evidence>
<reference evidence="5" key="4">
    <citation type="journal article" date="1997" name="Chem. Biol.">
        <title>Folding of the polyketide chain is not dictated by minimal polyketide synthase in the biosynthesis of mithramycin and anthracycline.</title>
        <authorList>
            <person name="Kantola J."/>
            <person name="Blanco G."/>
            <person name="Hautala A."/>
            <person name="Kunnari T."/>
            <person name="Hakala J."/>
            <person name="Mendez C."/>
            <person name="Ylihonko K."/>
            <person name="Mantsala P."/>
            <person name="Salas J."/>
        </authorList>
    </citation>
    <scope>NUCLEOTIDE SEQUENCE</scope>
    <source>
        <strain evidence="5">ATCC 12956</strain>
    </source>
</reference>
<dbReference type="GO" id="GO:0016491">
    <property type="term" value="F:oxidoreductase activity"/>
    <property type="evidence" value="ECO:0007669"/>
    <property type="project" value="UniProtKB-KW"/>
</dbReference>
<reference evidence="5" key="15">
    <citation type="journal article" date="2002" name="J. Am. Chem. Soc.">
        <title>Ketopremithramycins and ketomithramycins, four new aureolic acid-type compounds obtained upon inactivation of two genes involved in the biosynthesis of the deoxysugar moieties of the antitumor drug mithramycin by Streptomyces argillaceus, reveal novel insights into post-PKS tailoring steps of the mithramycin biosynthetic pathway.</title>
        <authorList>
            <person name="Remsing L.L."/>
            <person name="Garcia-Bernardo J."/>
            <person name="Gonzalez A."/>
            <person name="Kunzel E."/>
            <person name="Rix U."/>
            <person name="Brana A.F."/>
            <person name="Bearden D.W."/>
            <person name="Mendez C."/>
            <person name="Salas J.A."/>
            <person name="Rohr J."/>
        </authorList>
    </citation>
    <scope>NUCLEOTIDE SEQUENCE</scope>
    <source>
        <strain evidence="5">ATCC 12956</strain>
    </source>
</reference>
<reference evidence="5" key="2">
    <citation type="journal article" date="1996" name="Gene">
        <title>Characterization of Streptomyces argillaceus genes encoding a polyketide synthase involved in the biosynthesis of the antitumor mithramycin.</title>
        <authorList>
            <person name="Lombo F."/>
            <person name="Blanco G."/>
            <person name="Fernandez E."/>
            <person name="Mendez C."/>
            <person name="Salas J.A."/>
        </authorList>
    </citation>
    <scope>NUCLEOTIDE SEQUENCE</scope>
    <source>
        <strain evidence="5">ATCC 12956</strain>
    </source>
</reference>
<organism evidence="5">
    <name type="scientific">Streptomyces argillaceus</name>
    <dbReference type="NCBI Taxonomy" id="41951"/>
    <lineage>
        <taxon>Bacteria</taxon>
        <taxon>Bacillati</taxon>
        <taxon>Actinomycetota</taxon>
        <taxon>Actinomycetes</taxon>
        <taxon>Kitasatosporales</taxon>
        <taxon>Streptomycetaceae</taxon>
        <taxon>Streptomyces</taxon>
    </lineage>
</organism>
<dbReference type="EMBL" id="X89899">
    <property type="protein sequence ID" value="CAK50787.1"/>
    <property type="molecule type" value="Genomic_DNA"/>
</dbReference>
<dbReference type="KEGG" id="ag:CAK50787"/>
<evidence type="ECO:0000313" key="5">
    <source>
        <dbReference type="EMBL" id="CAK50787.1"/>
    </source>
</evidence>
<evidence type="ECO:0000259" key="4">
    <source>
        <dbReference type="Pfam" id="PF00248"/>
    </source>
</evidence>
<dbReference type="PDBsum" id="6OVQ"/>
<evidence type="ECO:0007829" key="7">
    <source>
        <dbReference type="PDB" id="6OVX"/>
    </source>
</evidence>
<dbReference type="PDBsum" id="6OW0"/>
<reference evidence="5" key="8">
    <citation type="journal article" date="1999" name="J. Nat. Prod.">
        <title>The structure of mithramycin reinvestigated.</title>
        <authorList>
            <person name="Wohlert S.E."/>
            <person name="Kunzel E."/>
            <person name="Machinek R."/>
            <person name="Mendez C."/>
            <person name="Salas J.A."/>
            <person name="Rohr J."/>
        </authorList>
    </citation>
    <scope>NUCLEOTIDE SEQUENCE</scope>
    <source>
        <strain evidence="5">ATCC 12956</strain>
    </source>
</reference>
<reference evidence="5" key="5">
    <citation type="journal article" date="1997" name="J. Bacteriol.">
        <title>Cloning and insertional inactivation of Streptomyces argillaceus genes involved in the earliest steps of biosynthesis of the sugar moieties of the antitumor polyketide mithramycin.</title>
        <authorList>
            <person name="Lombo F."/>
            <person name="Siems K."/>
            <person name="Brana A.F."/>
            <person name="Mendez C."/>
            <person name="Bindseil K."/>
            <person name="Salas J.A."/>
        </authorList>
    </citation>
    <scope>NUCLEOTIDE SEQUENCE</scope>
    <source>
        <strain evidence="5">ATCC 12956</strain>
    </source>
</reference>
<feature type="binding site" evidence="7 8">
    <location>
        <position position="154"/>
    </location>
    <ligand>
        <name>NADP(+)</name>
        <dbReference type="ChEBI" id="CHEBI:58349"/>
    </ligand>
</feature>
<feature type="binding site" evidence="7 8">
    <location>
        <position position="297"/>
    </location>
    <ligand>
        <name>NADP(+)</name>
        <dbReference type="ChEBI" id="CHEBI:58349"/>
    </ligand>
</feature>
<reference evidence="5" key="10">
    <citation type="journal article" date="2000" name="Angew. Chem. Int. Ed.">
        <title>The Novel Hybrid Antitumor Compound Premithramycinone H Provides Indirect Evidence for a Tricyclic Intermediate of the Biosynthesis of the Aureolic Acid Antibiotic Mithramycin.</title>
        <authorList>
            <person name="Lombo F."/>
            <person name="Kunzel E."/>
            <person name="Prado L."/>
            <person name="Brana A.F."/>
            <person name="Bindseil K.U."/>
            <person name="Frevert J."/>
            <person name="Bearden D."/>
            <person name="Mendez C."/>
            <person name="Salas J.A."/>
            <person name="Rohr J."/>
        </authorList>
    </citation>
    <scope>NUCLEOTIDE SEQUENCE</scope>
    <source>
        <strain evidence="5">ATCC 12956</strain>
    </source>
</reference>
<reference evidence="6 7" key="23">
    <citation type="journal article" date="2020" name="Angew. Chem. Int. Ed.">
        <title>Discovery of a Cryptic Intermediate in Late Steps of Mithramycin Biosynthesis.</title>
        <authorList>
            <person name="Wheeler R."/>
            <person name="Yu X."/>
            <person name="Hou C."/>
            <person name="Mitra P."/>
            <person name="Chen J.M."/>
            <person name="Herkules F."/>
            <person name="Ivanov D.N."/>
            <person name="Tsodikov O.V."/>
            <person name="Rohr J."/>
        </authorList>
    </citation>
    <scope>X-RAY CRYSTALLOGRAPHY (1.80 ANGSTROMS) OF 4-326 IN COMPLEX WITH NADP(+)</scope>
</reference>
<reference evidence="5" key="18">
    <citation type="journal article" date="2003" name="J. Bacteriol.">
        <title>Purification and characterization of a monooxygenase involved in the biosynthetic pathway of the antitumor drug mithramycin.</title>
        <authorList>
            <person name="Rodriguez D."/>
            <person name="Quiros L.M."/>
            <person name="Brana A.F."/>
            <person name="Salas J.A."/>
        </authorList>
    </citation>
    <scope>NUCLEOTIDE SEQUENCE</scope>
    <source>
        <strain evidence="5">ATCC 12956</strain>
    </source>
</reference>
<sequence>MVAVEFRSLGRSGLSVSEIVYGNLLYPQDDTPDEVVLSSIRAALDAGVTTFDTADVYGMFRSESLLGRALAGTPREELVLCTKVGMPTGFGPNGRGLSRKHVMESVDGSLRRLRVDHIDVYTAHRYDPATPLEELMWTFSDLVRAGKILYVGMSEWPVERIAEAAGIGARLGVPVICHMPRYSMLWRAPEAEVIPACRDLGIGQICYFTLEQGVLTGKYAPGAPPPAGSRATAPKGGRAPLMRRWLDDDKVLGRVERLRPLAEEAGLTTAHLAWVLQNPAVSGAVIGSFNAEQVLANAESAGVRLETDLLVRIDEVLGDSVVHDEE</sequence>
<evidence type="ECO:0007829" key="8">
    <source>
        <dbReference type="PDB" id="6OW0"/>
    </source>
</evidence>
<dbReference type="GO" id="GO:0000166">
    <property type="term" value="F:nucleotide binding"/>
    <property type="evidence" value="ECO:0007669"/>
    <property type="project" value="UniProtKB-KW"/>
</dbReference>
<dbReference type="PDB" id="6OVX">
    <property type="method" value="X-ray"/>
    <property type="resolution" value="2.10 A"/>
    <property type="chains" value="A/B=4-326"/>
</dbReference>
<dbReference type="PDB" id="6OVQ">
    <property type="method" value="X-ray"/>
    <property type="resolution" value="1.80 A"/>
    <property type="chains" value="A/B=4-326"/>
</dbReference>
<reference evidence="5" key="12">
    <citation type="journal article" date="2000" name="J. Biol. Chem.">
        <title>Characterization of two polyketide methyltransferases involved in the biosynthesis of the antitumor drug mithramycin by Streptomyces argillaceus.</title>
        <authorList>
            <person name="Lozano M.J."/>
            <person name="Remsing L.L."/>
            <person name="Quiros L.M."/>
            <person name="Brana A.F."/>
            <person name="Fernandez E."/>
            <person name="Sanchez C."/>
            <person name="Mendez C."/>
            <person name="Rohr J."/>
            <person name="Salas J.A."/>
        </authorList>
    </citation>
    <scope>NUCLEOTIDE SEQUENCE</scope>
    <source>
        <strain evidence="5">ATCC 12956</strain>
    </source>
</reference>
<feature type="binding site" evidence="7 8">
    <location>
        <position position="212"/>
    </location>
    <ligand>
        <name>NADP(+)</name>
        <dbReference type="ChEBI" id="CHEBI:58349"/>
    </ligand>
</feature>
<evidence type="ECO:0000256" key="2">
    <source>
        <dbReference type="ARBA" id="ARBA00022857"/>
    </source>
</evidence>
<feature type="domain" description="NADP-dependent oxidoreductase" evidence="4">
    <location>
        <begin position="19"/>
        <end position="316"/>
    </location>
</feature>
<feature type="binding site" evidence="7 8">
    <location>
        <position position="52"/>
    </location>
    <ligand>
        <name>NADP(+)</name>
        <dbReference type="ChEBI" id="CHEBI:58349"/>
    </ligand>
</feature>
<reference evidence="5" key="16">
    <citation type="journal article" date="2002" name="J. Am. Chem. Soc.">
        <title>Rationally designed glycosylated premithramycins: hybrid aromatic polyketides using genes from three different biosynthetic pathways.</title>
        <authorList>
            <person name="Trefzer A."/>
            <person name="Blanco G."/>
            <person name="Remsing L."/>
            <person name="Kunzel E."/>
            <person name="Rix U."/>
            <person name="Lipata F."/>
            <person name="Brana A.F."/>
            <person name="Mendez C."/>
            <person name="Rohr J."/>
            <person name="Bechthold A."/>
            <person name="Salas J.A."/>
        </authorList>
    </citation>
    <scope>NUCLEOTIDE SEQUENCE</scope>
    <source>
        <strain evidence="5">ATCC 12956</strain>
    </source>
</reference>
<dbReference type="Pfam" id="PF00248">
    <property type="entry name" value="Aldo_ket_red"/>
    <property type="match status" value="1"/>
</dbReference>
<keyword evidence="6 7" id="KW-0002">3D-structure</keyword>
<keyword evidence="2" id="KW-0521">NADP</keyword>
<feature type="binding site" evidence="7 8">
    <location>
        <position position="210"/>
    </location>
    <ligand>
        <name>NADP(+)</name>
        <dbReference type="ChEBI" id="CHEBI:58349"/>
    </ligand>
</feature>
<keyword evidence="3" id="KW-0560">Oxidoreductase</keyword>
<reference evidence="5" key="22">
    <citation type="submission" date="2014-12" db="EMBL/GenBank/DDBJ databases">
        <authorList>
            <person name="Rohr J."/>
        </authorList>
    </citation>
    <scope>NUCLEOTIDE SEQUENCE</scope>
    <source>
        <strain evidence="5">ATCC 12956</strain>
    </source>
</reference>
<feature type="binding site" evidence="7 8">
    <location>
        <position position="287"/>
    </location>
    <ligand>
        <name>NADP(+)</name>
        <dbReference type="ChEBI" id="CHEBI:58349"/>
    </ligand>
</feature>
<dbReference type="InterPro" id="IPR036812">
    <property type="entry name" value="NAD(P)_OxRdtase_dom_sf"/>
</dbReference>
<dbReference type="SUPFAM" id="SSF51430">
    <property type="entry name" value="NAD(P)-linked oxidoreductase"/>
    <property type="match status" value="1"/>
</dbReference>
<dbReference type="AlphaFoldDB" id="Q194Q1"/>
<evidence type="ECO:0000256" key="3">
    <source>
        <dbReference type="ARBA" id="ARBA00023002"/>
    </source>
</evidence>
<dbReference type="SMR" id="Q194Q1"/>
<feature type="binding site" evidence="7 8">
    <location>
        <position position="24"/>
    </location>
    <ligand>
        <name>NADP(+)</name>
        <dbReference type="ChEBI" id="CHEBI:58349"/>
    </ligand>
</feature>
<protein>
    <submittedName>
        <fullName evidence="5">Putative side chain reductase</fullName>
    </submittedName>
</protein>
<dbReference type="InterPro" id="IPR005399">
    <property type="entry name" value="K_chnl_volt-dep_bsu_KCNAB-rel"/>
</dbReference>
<keyword evidence="7 8" id="KW-0547">Nucleotide-binding</keyword>
<reference evidence="5" key="1">
    <citation type="journal article" date="1996" name="Chem. Biol.">
        <title>Deciphering the biosynthetic origin of the aglycone of the aureolic acid group of anti-tumor agents.</title>
        <authorList>
            <person name="Blanco G."/>
            <person name="Fu H."/>
            <person name="Mendez C."/>
            <person name="Khosla C."/>
            <person name="Salas J.A."/>
        </authorList>
    </citation>
    <scope>NUCLEOTIDE SEQUENCE</scope>
    <source>
        <strain evidence="5">ATCC 12956</strain>
    </source>
</reference>
<reference evidence="5" key="6">
    <citation type="journal article" date="1998" name="J. Bacteriol.">
        <title>Identification of two genes from Streptomyces argillaceus encoding glycosyltransferases involved in transfer of a disaccharide during biosynthesis of the antitumor drug mithramycin.</title>
        <authorList>
            <person name="Fernandez E."/>
            <person name="Weissbach U."/>
            <person name="Reillo C.S."/>
            <person name="Brana A.F."/>
            <person name="Mendez C."/>
            <person name="Rohr J."/>
            <person name="Salas J.A."/>
        </authorList>
    </citation>
    <scope>NUCLEOTIDE SEQUENCE</scope>
    <source>
        <strain evidence="5">ATCC 12956</strain>
    </source>
</reference>
<reference evidence="5" key="19">
    <citation type="journal article" date="2004" name="J. Biol. Chem.">
        <title>MtmMII-mediated C-methylation during biosynthesis of the antitumor drug mithramycin is essential for biological activity and DNA-drug interaction.</title>
        <authorList>
            <person name="Rodriguez D."/>
            <person name="Quiros L.M."/>
            <person name="Salas J.A."/>
        </authorList>
    </citation>
    <scope>NUCLEOTIDE SEQUENCE</scope>
    <source>
        <strain evidence="5">ATCC 12956</strain>
    </source>
</reference>
<feature type="binding site" evidence="7 8">
    <location>
        <position position="124"/>
    </location>
    <ligand>
        <name>NADP(+)</name>
        <dbReference type="ChEBI" id="CHEBI:58349"/>
    </ligand>
</feature>
<reference evidence="5" key="13">
    <citation type="journal article" date="2000" name="Mol. Gen. Genet.">
        <title>Characterization of two glycosyltransferases involved in early glycosylation steps during biosynthesis of the antitumor polyketide mithramycin by Streptomyces argillaceus.</title>
        <authorList>
            <person name="Blanco G."/>
            <person name="Fernandez E."/>
            <person name="Fernandez M.J."/>
            <person name="Brana A.F."/>
            <person name="Weissbach U."/>
            <person name="Kunzel E."/>
            <person name="Rohr J."/>
            <person name="Mendez C."/>
            <person name="Salas J.A."/>
        </authorList>
    </citation>
    <scope>NUCLEOTIDE SEQUENCE</scope>
    <source>
        <strain evidence="5">ATCC 12956</strain>
    </source>
</reference>
<feature type="binding site" evidence="8">
    <location>
        <position position="230"/>
    </location>
    <ligand>
        <name>NADP(+)</name>
        <dbReference type="ChEBI" id="CHEBI:58349"/>
    </ligand>
</feature>
<evidence type="ECO:0000256" key="1">
    <source>
        <dbReference type="ARBA" id="ARBA00006515"/>
    </source>
</evidence>